<feature type="compositionally biased region" description="Basic and acidic residues" evidence="1">
    <location>
        <begin position="58"/>
        <end position="80"/>
    </location>
</feature>
<reference evidence="2" key="1">
    <citation type="submission" date="2020-07" db="EMBL/GenBank/DDBJ databases">
        <title>Multicomponent nature underlies the extraordinary mechanical properties of spider dragline silk.</title>
        <authorList>
            <person name="Kono N."/>
            <person name="Nakamura H."/>
            <person name="Mori M."/>
            <person name="Yoshida Y."/>
            <person name="Ohtoshi R."/>
            <person name="Malay A.D."/>
            <person name="Moran D.A.P."/>
            <person name="Tomita M."/>
            <person name="Numata K."/>
            <person name="Arakawa K."/>
        </authorList>
    </citation>
    <scope>NUCLEOTIDE SEQUENCE</scope>
</reference>
<sequence>MLGICGAAGFGENNQMTPRWYPFPVVGWGRGGDTPSIAGAKKLISQVKFQRGGNQWKNQRERSRSNTVLQREKKLSREKQ</sequence>
<proteinExistence type="predicted"/>
<evidence type="ECO:0000313" key="2">
    <source>
        <dbReference type="EMBL" id="GFQ74936.1"/>
    </source>
</evidence>
<evidence type="ECO:0000313" key="3">
    <source>
        <dbReference type="Proteomes" id="UP000887116"/>
    </source>
</evidence>
<protein>
    <submittedName>
        <fullName evidence="2">Uncharacterized protein</fullName>
    </submittedName>
</protein>
<feature type="region of interest" description="Disordered" evidence="1">
    <location>
        <begin position="49"/>
        <end position="80"/>
    </location>
</feature>
<dbReference type="EMBL" id="BMAO01011610">
    <property type="protein sequence ID" value="GFQ74936.1"/>
    <property type="molecule type" value="Genomic_DNA"/>
</dbReference>
<dbReference type="Proteomes" id="UP000887116">
    <property type="component" value="Unassembled WGS sequence"/>
</dbReference>
<name>A0A8X6FBG7_TRICU</name>
<dbReference type="AlphaFoldDB" id="A0A8X6FBG7"/>
<gene>
    <name evidence="2" type="ORF">TNCT_711301</name>
</gene>
<keyword evidence="3" id="KW-1185">Reference proteome</keyword>
<organism evidence="2 3">
    <name type="scientific">Trichonephila clavata</name>
    <name type="common">Joro spider</name>
    <name type="synonym">Nephila clavata</name>
    <dbReference type="NCBI Taxonomy" id="2740835"/>
    <lineage>
        <taxon>Eukaryota</taxon>
        <taxon>Metazoa</taxon>
        <taxon>Ecdysozoa</taxon>
        <taxon>Arthropoda</taxon>
        <taxon>Chelicerata</taxon>
        <taxon>Arachnida</taxon>
        <taxon>Araneae</taxon>
        <taxon>Araneomorphae</taxon>
        <taxon>Entelegynae</taxon>
        <taxon>Araneoidea</taxon>
        <taxon>Nephilidae</taxon>
        <taxon>Trichonephila</taxon>
    </lineage>
</organism>
<evidence type="ECO:0000256" key="1">
    <source>
        <dbReference type="SAM" id="MobiDB-lite"/>
    </source>
</evidence>
<accession>A0A8X6FBG7</accession>
<comment type="caution">
    <text evidence="2">The sequence shown here is derived from an EMBL/GenBank/DDBJ whole genome shotgun (WGS) entry which is preliminary data.</text>
</comment>